<organism evidence="4 5">
    <name type="scientific">Penicillium diatomitis</name>
    <dbReference type="NCBI Taxonomy" id="2819901"/>
    <lineage>
        <taxon>Eukaryota</taxon>
        <taxon>Fungi</taxon>
        <taxon>Dikarya</taxon>
        <taxon>Ascomycota</taxon>
        <taxon>Pezizomycotina</taxon>
        <taxon>Eurotiomycetes</taxon>
        <taxon>Eurotiomycetidae</taxon>
        <taxon>Eurotiales</taxon>
        <taxon>Aspergillaceae</taxon>
        <taxon>Penicillium</taxon>
    </lineage>
</organism>
<dbReference type="EMBL" id="JAPWDQ010000015">
    <property type="protein sequence ID" value="KAJ5469717.1"/>
    <property type="molecule type" value="Genomic_DNA"/>
</dbReference>
<dbReference type="Proteomes" id="UP001148312">
    <property type="component" value="Unassembled WGS sequence"/>
</dbReference>
<gene>
    <name evidence="4" type="ORF">N7539_009335</name>
</gene>
<feature type="transmembrane region" description="Helical" evidence="2">
    <location>
        <begin position="157"/>
        <end position="179"/>
    </location>
</feature>
<evidence type="ECO:0000313" key="5">
    <source>
        <dbReference type="Proteomes" id="UP001148312"/>
    </source>
</evidence>
<keyword evidence="2" id="KW-0812">Transmembrane</keyword>
<evidence type="ECO:0000256" key="1">
    <source>
        <dbReference type="SAM" id="MobiDB-lite"/>
    </source>
</evidence>
<feature type="signal peptide" evidence="3">
    <location>
        <begin position="1"/>
        <end position="20"/>
    </location>
</feature>
<reference evidence="4" key="1">
    <citation type="submission" date="2022-12" db="EMBL/GenBank/DDBJ databases">
        <authorList>
            <person name="Petersen C."/>
        </authorList>
    </citation>
    <scope>NUCLEOTIDE SEQUENCE</scope>
    <source>
        <strain evidence="4">IBT 30728</strain>
    </source>
</reference>
<feature type="compositionally biased region" description="Polar residues" evidence="1">
    <location>
        <begin position="71"/>
        <end position="82"/>
    </location>
</feature>
<keyword evidence="2" id="KW-0472">Membrane</keyword>
<keyword evidence="5" id="KW-1185">Reference proteome</keyword>
<feature type="chain" id="PRO_5040987004" evidence="3">
    <location>
        <begin position="21"/>
        <end position="223"/>
    </location>
</feature>
<name>A0A9X0BJZ0_9EURO</name>
<evidence type="ECO:0000313" key="4">
    <source>
        <dbReference type="EMBL" id="KAJ5469717.1"/>
    </source>
</evidence>
<protein>
    <submittedName>
        <fullName evidence="4">Uncharacterized protein</fullName>
    </submittedName>
</protein>
<feature type="compositionally biased region" description="Polar residues" evidence="1">
    <location>
        <begin position="118"/>
        <end position="127"/>
    </location>
</feature>
<feature type="region of interest" description="Disordered" evidence="1">
    <location>
        <begin position="71"/>
        <end position="90"/>
    </location>
</feature>
<feature type="region of interest" description="Disordered" evidence="1">
    <location>
        <begin position="104"/>
        <end position="134"/>
    </location>
</feature>
<sequence length="223" mass="25194">MKVLSSTLVAGFVYVSISAALPFQDAFSSRNPTALSNGHNVAGQRSPSKQIHAEKPHILEYIQSLRTQPSSIANEPTHTSPSLEHGARIDNDRDRAFRDHYGTIFRPSSHDHEDGSRVTPSTQTSRHPSGIPLTDTETSFESIDLLDFFDKHGPECVALVIVVLIPIAYVVLGMIEFALRCCTCERFPDRGRSRVRLLGEERQLRAWSNQQREQTLENEKRWW</sequence>
<keyword evidence="2" id="KW-1133">Transmembrane helix</keyword>
<evidence type="ECO:0000256" key="3">
    <source>
        <dbReference type="SAM" id="SignalP"/>
    </source>
</evidence>
<comment type="caution">
    <text evidence="4">The sequence shown here is derived from an EMBL/GenBank/DDBJ whole genome shotgun (WGS) entry which is preliminary data.</text>
</comment>
<keyword evidence="3" id="KW-0732">Signal</keyword>
<evidence type="ECO:0000256" key="2">
    <source>
        <dbReference type="SAM" id="Phobius"/>
    </source>
</evidence>
<proteinExistence type="predicted"/>
<dbReference type="AlphaFoldDB" id="A0A9X0BJZ0"/>
<accession>A0A9X0BJZ0</accession>
<reference evidence="4" key="2">
    <citation type="journal article" date="2023" name="IMA Fungus">
        <title>Comparative genomic study of the Penicillium genus elucidates a diverse pangenome and 15 lateral gene transfer events.</title>
        <authorList>
            <person name="Petersen C."/>
            <person name="Sorensen T."/>
            <person name="Nielsen M.R."/>
            <person name="Sondergaard T.E."/>
            <person name="Sorensen J.L."/>
            <person name="Fitzpatrick D.A."/>
            <person name="Frisvad J.C."/>
            <person name="Nielsen K.L."/>
        </authorList>
    </citation>
    <scope>NUCLEOTIDE SEQUENCE</scope>
    <source>
        <strain evidence="4">IBT 30728</strain>
    </source>
</reference>
<dbReference type="GeneID" id="81629180"/>
<dbReference type="RefSeq" id="XP_056786307.1">
    <property type="nucleotide sequence ID" value="XM_056938930.1"/>
</dbReference>